<dbReference type="InterPro" id="IPR000305">
    <property type="entry name" value="GIY-YIG_endonuc"/>
</dbReference>
<feature type="domain" description="GIY-YIG" evidence="2">
    <location>
        <begin position="1"/>
        <end position="78"/>
    </location>
</feature>
<evidence type="ECO:0000313" key="3">
    <source>
        <dbReference type="EMBL" id="KKR20774.1"/>
    </source>
</evidence>
<dbReference type="InterPro" id="IPR035901">
    <property type="entry name" value="GIY-YIG_endonuc_sf"/>
</dbReference>
<gene>
    <name evidence="3" type="ORF">UT51_C0002G0209</name>
</gene>
<sequence length="84" mass="10008">MFYVYILKSLKDDKLYIGSTNDLKRRLSEHNKGLNRSTKARRPFEIRYYEACKSEDDARTREYMLKKDGKALGQLKKRISESLQ</sequence>
<dbReference type="SMART" id="SM00465">
    <property type="entry name" value="GIYc"/>
    <property type="match status" value="1"/>
</dbReference>
<evidence type="ECO:0000313" key="4">
    <source>
        <dbReference type="Proteomes" id="UP000034656"/>
    </source>
</evidence>
<dbReference type="PROSITE" id="PS50164">
    <property type="entry name" value="GIY_YIG"/>
    <property type="match status" value="1"/>
</dbReference>
<dbReference type="Proteomes" id="UP000034656">
    <property type="component" value="Unassembled WGS sequence"/>
</dbReference>
<evidence type="ECO:0000259" key="2">
    <source>
        <dbReference type="PROSITE" id="PS50164"/>
    </source>
</evidence>
<dbReference type="CDD" id="cd10449">
    <property type="entry name" value="GIY-YIG_SLX1_like"/>
    <property type="match status" value="1"/>
</dbReference>
<dbReference type="PANTHER" id="PTHR34477:SF1">
    <property type="entry name" value="UPF0213 PROTEIN YHBQ"/>
    <property type="match status" value="1"/>
</dbReference>
<dbReference type="SUPFAM" id="SSF82771">
    <property type="entry name" value="GIY-YIG endonuclease"/>
    <property type="match status" value="1"/>
</dbReference>
<comment type="similarity">
    <text evidence="1">Belongs to the UPF0213 family.</text>
</comment>
<comment type="caution">
    <text evidence="3">The sequence shown here is derived from an EMBL/GenBank/DDBJ whole genome shotgun (WGS) entry which is preliminary data.</text>
</comment>
<dbReference type="Gene3D" id="3.40.1440.10">
    <property type="entry name" value="GIY-YIG endonuclease"/>
    <property type="match status" value="1"/>
</dbReference>
<protein>
    <submittedName>
        <fullName evidence="3">Excinuclease ABC C subunit domain protein</fullName>
    </submittedName>
</protein>
<dbReference type="Pfam" id="PF01541">
    <property type="entry name" value="GIY-YIG"/>
    <property type="match status" value="1"/>
</dbReference>
<dbReference type="AlphaFoldDB" id="A0A837HWP1"/>
<organism evidence="3 4">
    <name type="scientific">Candidatus Nomurabacteria bacterium GW2011_GWC2_39_41</name>
    <dbReference type="NCBI Taxonomy" id="1618754"/>
    <lineage>
        <taxon>Bacteria</taxon>
        <taxon>Candidatus Nomuraibacteriota</taxon>
    </lineage>
</organism>
<dbReference type="InterPro" id="IPR050190">
    <property type="entry name" value="UPF0213_domain"/>
</dbReference>
<name>A0A837HWP1_9BACT</name>
<dbReference type="EMBL" id="LBXB01000002">
    <property type="protein sequence ID" value="KKR20774.1"/>
    <property type="molecule type" value="Genomic_DNA"/>
</dbReference>
<accession>A0A837HWP1</accession>
<evidence type="ECO:0000256" key="1">
    <source>
        <dbReference type="ARBA" id="ARBA00007435"/>
    </source>
</evidence>
<dbReference type="PANTHER" id="PTHR34477">
    <property type="entry name" value="UPF0213 PROTEIN YHBQ"/>
    <property type="match status" value="1"/>
</dbReference>
<proteinExistence type="inferred from homology"/>
<reference evidence="3 4" key="1">
    <citation type="journal article" date="2015" name="Nature">
        <title>rRNA introns, odd ribosomes, and small enigmatic genomes across a large radiation of phyla.</title>
        <authorList>
            <person name="Brown C.T."/>
            <person name="Hug L.A."/>
            <person name="Thomas B.C."/>
            <person name="Sharon I."/>
            <person name="Castelle C.J."/>
            <person name="Singh A."/>
            <person name="Wilkins M.J."/>
            <person name="Williams K.H."/>
            <person name="Banfield J.F."/>
        </authorList>
    </citation>
    <scope>NUCLEOTIDE SEQUENCE [LARGE SCALE GENOMIC DNA]</scope>
</reference>